<dbReference type="InterPro" id="IPR012373">
    <property type="entry name" value="Ferrdict_sens_TM"/>
</dbReference>
<dbReference type="PIRSF" id="PIRSF018266">
    <property type="entry name" value="FecR"/>
    <property type="match status" value="1"/>
</dbReference>
<dbReference type="Gene3D" id="3.55.50.30">
    <property type="match status" value="1"/>
</dbReference>
<comment type="caution">
    <text evidence="3">The sequence shown here is derived from an EMBL/GenBank/DDBJ whole genome shotgun (WGS) entry which is preliminary data.</text>
</comment>
<accession>A0ABP8M238</accession>
<gene>
    <name evidence="3" type="ORF">GCM10023188_43390</name>
</gene>
<dbReference type="InterPro" id="IPR032508">
    <property type="entry name" value="FecR_C"/>
</dbReference>
<dbReference type="PANTHER" id="PTHR30273:SF2">
    <property type="entry name" value="PROTEIN FECR"/>
    <property type="match status" value="1"/>
</dbReference>
<name>A0ABP8M238_9BACT</name>
<reference evidence="4" key="1">
    <citation type="journal article" date="2019" name="Int. J. Syst. Evol. Microbiol.">
        <title>The Global Catalogue of Microorganisms (GCM) 10K type strain sequencing project: providing services to taxonomists for standard genome sequencing and annotation.</title>
        <authorList>
            <consortium name="The Broad Institute Genomics Platform"/>
            <consortium name="The Broad Institute Genome Sequencing Center for Infectious Disease"/>
            <person name="Wu L."/>
            <person name="Ma J."/>
        </authorList>
    </citation>
    <scope>NUCLEOTIDE SEQUENCE [LARGE SCALE GENOMIC DNA]</scope>
    <source>
        <strain evidence="4">JCM 17926</strain>
    </source>
</reference>
<protein>
    <submittedName>
        <fullName evidence="3">FecR domain-containing protein</fullName>
    </submittedName>
</protein>
<sequence>MSLQSLVTRELLFAYFAGQATVLQKQMIEKWVEEKPGNEEFFYACLHEWETLHPQYRVNTDAAIDKFNEGILSQSRYSLQPEVGQRGQLKSEKAGGWRKWLVAASVLCVLQFGAWLLRDAVLYKSYATGYGETNLVSLPDGSSVLLNANSVLQVPRFNLGEFSRHVHLRGEARFSVVHTPDDKKFVVQTDSAFEVEVLGTEFNLSARKSGTRVVLQKGQVRVLYKKEEELAATALVMAPGDLVTVDNKQKRLQVTQVSSPENFSAWQHGRFVFDNTSLYEIKEMLHDNYGLTVELGGIDVSEMKVSGSFKANNADELLQALSEVLGVNVMRQDKHVLFTGNK</sequence>
<feature type="domain" description="Protein FecR C-terminal" evidence="2">
    <location>
        <begin position="270"/>
        <end position="336"/>
    </location>
</feature>
<dbReference type="Gene3D" id="2.60.120.1440">
    <property type="match status" value="1"/>
</dbReference>
<dbReference type="RefSeq" id="WP_345162314.1">
    <property type="nucleotide sequence ID" value="NZ_BAABHC010000029.1"/>
</dbReference>
<organism evidence="3 4">
    <name type="scientific">Pontibacter saemangeumensis</name>
    <dbReference type="NCBI Taxonomy" id="1084525"/>
    <lineage>
        <taxon>Bacteria</taxon>
        <taxon>Pseudomonadati</taxon>
        <taxon>Bacteroidota</taxon>
        <taxon>Cytophagia</taxon>
        <taxon>Cytophagales</taxon>
        <taxon>Hymenobacteraceae</taxon>
        <taxon>Pontibacter</taxon>
    </lineage>
</organism>
<dbReference type="EMBL" id="BAABHC010000029">
    <property type="protein sequence ID" value="GAA4443000.1"/>
    <property type="molecule type" value="Genomic_DNA"/>
</dbReference>
<evidence type="ECO:0000259" key="1">
    <source>
        <dbReference type="Pfam" id="PF04773"/>
    </source>
</evidence>
<dbReference type="Pfam" id="PF04773">
    <property type="entry name" value="FecR"/>
    <property type="match status" value="1"/>
</dbReference>
<proteinExistence type="predicted"/>
<dbReference type="Pfam" id="PF16344">
    <property type="entry name" value="FecR_C"/>
    <property type="match status" value="1"/>
</dbReference>
<dbReference type="InterPro" id="IPR006860">
    <property type="entry name" value="FecR"/>
</dbReference>
<evidence type="ECO:0000313" key="3">
    <source>
        <dbReference type="EMBL" id="GAA4443000.1"/>
    </source>
</evidence>
<keyword evidence="4" id="KW-1185">Reference proteome</keyword>
<evidence type="ECO:0000259" key="2">
    <source>
        <dbReference type="Pfam" id="PF16344"/>
    </source>
</evidence>
<dbReference type="PANTHER" id="PTHR30273">
    <property type="entry name" value="PERIPLASMIC SIGNAL SENSOR AND SIGMA FACTOR ACTIVATOR FECR-RELATED"/>
    <property type="match status" value="1"/>
</dbReference>
<evidence type="ECO:0000313" key="4">
    <source>
        <dbReference type="Proteomes" id="UP001500552"/>
    </source>
</evidence>
<dbReference type="Proteomes" id="UP001500552">
    <property type="component" value="Unassembled WGS sequence"/>
</dbReference>
<feature type="domain" description="FecR protein" evidence="1">
    <location>
        <begin position="126"/>
        <end position="221"/>
    </location>
</feature>